<protein>
    <submittedName>
        <fullName evidence="1">Uncharacterized protein</fullName>
    </submittedName>
</protein>
<name>Q24GJ0_TETTS</name>
<organism evidence="1 2">
    <name type="scientific">Tetrahymena thermophila (strain SB210)</name>
    <dbReference type="NCBI Taxonomy" id="312017"/>
    <lineage>
        <taxon>Eukaryota</taxon>
        <taxon>Sar</taxon>
        <taxon>Alveolata</taxon>
        <taxon>Ciliophora</taxon>
        <taxon>Intramacronucleata</taxon>
        <taxon>Oligohymenophorea</taxon>
        <taxon>Hymenostomatida</taxon>
        <taxon>Tetrahymenina</taxon>
        <taxon>Tetrahymenidae</taxon>
        <taxon>Tetrahymena</taxon>
    </lineage>
</organism>
<proteinExistence type="predicted"/>
<evidence type="ECO:0000313" key="1">
    <source>
        <dbReference type="EMBL" id="EAS06881.1"/>
    </source>
</evidence>
<dbReference type="KEGG" id="tet:TTHERM_00726000"/>
<dbReference type="RefSeq" id="XP_001027123.1">
    <property type="nucleotide sequence ID" value="XM_001027123.1"/>
</dbReference>
<keyword evidence="2" id="KW-1185">Reference proteome</keyword>
<reference evidence="2" key="1">
    <citation type="journal article" date="2006" name="PLoS Biol.">
        <title>Macronuclear genome sequence of the ciliate Tetrahymena thermophila, a model eukaryote.</title>
        <authorList>
            <person name="Eisen J.A."/>
            <person name="Coyne R.S."/>
            <person name="Wu M."/>
            <person name="Wu D."/>
            <person name="Thiagarajan M."/>
            <person name="Wortman J.R."/>
            <person name="Badger J.H."/>
            <person name="Ren Q."/>
            <person name="Amedeo P."/>
            <person name="Jones K.M."/>
            <person name="Tallon L.J."/>
            <person name="Delcher A.L."/>
            <person name="Salzberg S.L."/>
            <person name="Silva J.C."/>
            <person name="Haas B.J."/>
            <person name="Majoros W.H."/>
            <person name="Farzad M."/>
            <person name="Carlton J.M."/>
            <person name="Smith R.K. Jr."/>
            <person name="Garg J."/>
            <person name="Pearlman R.E."/>
            <person name="Karrer K.M."/>
            <person name="Sun L."/>
            <person name="Manning G."/>
            <person name="Elde N.C."/>
            <person name="Turkewitz A.P."/>
            <person name="Asai D.J."/>
            <person name="Wilkes D.E."/>
            <person name="Wang Y."/>
            <person name="Cai H."/>
            <person name="Collins K."/>
            <person name="Stewart B.A."/>
            <person name="Lee S.R."/>
            <person name="Wilamowska K."/>
            <person name="Weinberg Z."/>
            <person name="Ruzzo W.L."/>
            <person name="Wloga D."/>
            <person name="Gaertig J."/>
            <person name="Frankel J."/>
            <person name="Tsao C.-C."/>
            <person name="Gorovsky M.A."/>
            <person name="Keeling P.J."/>
            <person name="Waller R.F."/>
            <person name="Patron N.J."/>
            <person name="Cherry J.M."/>
            <person name="Stover N.A."/>
            <person name="Krieger C.J."/>
            <person name="del Toro C."/>
            <person name="Ryder H.F."/>
            <person name="Williamson S.C."/>
            <person name="Barbeau R.A."/>
            <person name="Hamilton E.P."/>
            <person name="Orias E."/>
        </authorList>
    </citation>
    <scope>NUCLEOTIDE SEQUENCE [LARGE SCALE GENOMIC DNA]</scope>
    <source>
        <strain evidence="2">SB210</strain>
    </source>
</reference>
<gene>
    <name evidence="1" type="ORF">TTHERM_00726000</name>
</gene>
<dbReference type="EMBL" id="GG662257">
    <property type="protein sequence ID" value="EAS06881.1"/>
    <property type="molecule type" value="Genomic_DNA"/>
</dbReference>
<dbReference type="HOGENOM" id="CLU_1301897_0_0_1"/>
<sequence length="212" mass="24713">MNITVQNLSMENLHQKKDQVAKETNLFMNSEQHELKTPAVKRTNFGKQNLNLFQNISNSTSSTASSSDNNSEEFNCPERQFRFSQIVIDTNDDLESRIHDWLDKQNVIITNPYDKIADYYHQLRIQAFNRFIDCFSINENCENDPFKLETFQAHNNLSRQQSTLVMSSSPIIQRRNKILSSDNPKDHKQFSLRKNLRNGIGEEVVISEFQHA</sequence>
<dbReference type="InParanoid" id="Q24GJ0"/>
<accession>Q24GJ0</accession>
<dbReference type="Proteomes" id="UP000009168">
    <property type="component" value="Unassembled WGS sequence"/>
</dbReference>
<dbReference type="GeneID" id="7845499"/>
<evidence type="ECO:0000313" key="2">
    <source>
        <dbReference type="Proteomes" id="UP000009168"/>
    </source>
</evidence>
<dbReference type="AlphaFoldDB" id="Q24GJ0"/>